<keyword evidence="2" id="KW-0813">Transport</keyword>
<dbReference type="Pfam" id="PF03520">
    <property type="entry name" value="KCNQ_channel"/>
    <property type="match status" value="1"/>
</dbReference>
<dbReference type="GO" id="GO:0008076">
    <property type="term" value="C:voltage-gated potassium channel complex"/>
    <property type="evidence" value="ECO:0007669"/>
    <property type="project" value="TreeGrafter"/>
</dbReference>
<name>A0AAD9MUE3_9ANNE</name>
<evidence type="ECO:0000256" key="2">
    <source>
        <dbReference type="ARBA" id="ARBA00022448"/>
    </source>
</evidence>
<dbReference type="PANTHER" id="PTHR47735">
    <property type="entry name" value="POTASSIUM VOLTAGE-GATED CHANNEL SUBFAMILY KQT MEMBER 4"/>
    <property type="match status" value="1"/>
</dbReference>
<feature type="region of interest" description="Disordered" evidence="8">
    <location>
        <begin position="405"/>
        <end position="425"/>
    </location>
</feature>
<feature type="region of interest" description="Disordered" evidence="8">
    <location>
        <begin position="478"/>
        <end position="535"/>
    </location>
</feature>
<keyword evidence="11" id="KW-1185">Reference proteome</keyword>
<feature type="compositionally biased region" description="Polar residues" evidence="8">
    <location>
        <begin position="33"/>
        <end position="51"/>
    </location>
</feature>
<evidence type="ECO:0000256" key="1">
    <source>
        <dbReference type="ARBA" id="ARBA00004651"/>
    </source>
</evidence>
<feature type="region of interest" description="Disordered" evidence="8">
    <location>
        <begin position="216"/>
        <end position="251"/>
    </location>
</feature>
<comment type="catalytic activity">
    <reaction evidence="7">
        <text>K(+)(in) = K(+)(out)</text>
        <dbReference type="Rhea" id="RHEA:29463"/>
        <dbReference type="ChEBI" id="CHEBI:29103"/>
    </reaction>
</comment>
<comment type="subcellular location">
    <subcellularLocation>
        <location evidence="1">Cell membrane</location>
        <topology evidence="1">Multi-pass membrane protein</topology>
    </subcellularLocation>
</comment>
<dbReference type="GO" id="GO:0005249">
    <property type="term" value="F:voltage-gated potassium channel activity"/>
    <property type="evidence" value="ECO:0007669"/>
    <property type="project" value="InterPro"/>
</dbReference>
<dbReference type="InterPro" id="IPR013821">
    <property type="entry name" value="K_chnl_volt-dep_KCNQ_C"/>
</dbReference>
<evidence type="ECO:0000256" key="7">
    <source>
        <dbReference type="ARBA" id="ARBA00034430"/>
    </source>
</evidence>
<organism evidence="10 11">
    <name type="scientific">Paralvinella palmiformis</name>
    <dbReference type="NCBI Taxonomy" id="53620"/>
    <lineage>
        <taxon>Eukaryota</taxon>
        <taxon>Metazoa</taxon>
        <taxon>Spiralia</taxon>
        <taxon>Lophotrochozoa</taxon>
        <taxon>Annelida</taxon>
        <taxon>Polychaeta</taxon>
        <taxon>Sedentaria</taxon>
        <taxon>Canalipalpata</taxon>
        <taxon>Terebellida</taxon>
        <taxon>Terebelliformia</taxon>
        <taxon>Alvinellidae</taxon>
        <taxon>Paralvinella</taxon>
    </lineage>
</organism>
<dbReference type="Gene3D" id="6.10.140.1910">
    <property type="match status" value="1"/>
</dbReference>
<feature type="compositionally biased region" description="Low complexity" evidence="8">
    <location>
        <begin position="478"/>
        <end position="492"/>
    </location>
</feature>
<evidence type="ECO:0000256" key="6">
    <source>
        <dbReference type="ARBA" id="ARBA00023303"/>
    </source>
</evidence>
<feature type="region of interest" description="Disordered" evidence="8">
    <location>
        <begin position="1"/>
        <end position="52"/>
    </location>
</feature>
<dbReference type="AlphaFoldDB" id="A0AAD9MUE3"/>
<feature type="domain" description="Potassium channel voltage dependent KCNQ C-terminal" evidence="9">
    <location>
        <begin position="92"/>
        <end position="199"/>
    </location>
</feature>
<evidence type="ECO:0000313" key="10">
    <source>
        <dbReference type="EMBL" id="KAK2143379.1"/>
    </source>
</evidence>
<evidence type="ECO:0000256" key="5">
    <source>
        <dbReference type="ARBA" id="ARBA00023065"/>
    </source>
</evidence>
<evidence type="ECO:0000313" key="11">
    <source>
        <dbReference type="Proteomes" id="UP001208570"/>
    </source>
</evidence>
<keyword evidence="6" id="KW-0407">Ion channel</keyword>
<reference evidence="10" key="1">
    <citation type="journal article" date="2023" name="Mol. Biol. Evol.">
        <title>Third-Generation Sequencing Reveals the Adaptive Role of the Epigenome in Three Deep-Sea Polychaetes.</title>
        <authorList>
            <person name="Perez M."/>
            <person name="Aroh O."/>
            <person name="Sun Y."/>
            <person name="Lan Y."/>
            <person name="Juniper S.K."/>
            <person name="Young C.R."/>
            <person name="Angers B."/>
            <person name="Qian P.Y."/>
        </authorList>
    </citation>
    <scope>NUCLEOTIDE SEQUENCE</scope>
    <source>
        <strain evidence="10">P08H-3</strain>
    </source>
</reference>
<dbReference type="PANTHER" id="PTHR47735:SF9">
    <property type="entry name" value="POTASSIUM VOLTAGE-GATED CHANNEL SUBFAMILY KQT MEMBER 4-LIKE ISOFORM X1"/>
    <property type="match status" value="1"/>
</dbReference>
<keyword evidence="3" id="KW-0472">Membrane</keyword>
<evidence type="ECO:0000259" key="9">
    <source>
        <dbReference type="Pfam" id="PF03520"/>
    </source>
</evidence>
<dbReference type="Proteomes" id="UP001208570">
    <property type="component" value="Unassembled WGS sequence"/>
</dbReference>
<keyword evidence="3" id="KW-1003">Cell membrane</keyword>
<evidence type="ECO:0000256" key="3">
    <source>
        <dbReference type="ARBA" id="ARBA00022475"/>
    </source>
</evidence>
<feature type="compositionally biased region" description="Low complexity" evidence="8">
    <location>
        <begin position="518"/>
        <end position="535"/>
    </location>
</feature>
<accession>A0AAD9MUE3</accession>
<gene>
    <name evidence="10" type="ORF">LSH36_847g00032</name>
</gene>
<keyword evidence="4" id="KW-0630">Potassium</keyword>
<feature type="region of interest" description="Disordered" evidence="8">
    <location>
        <begin position="322"/>
        <end position="342"/>
    </location>
</feature>
<protein>
    <recommendedName>
        <fullName evidence="9">Potassium channel voltage dependent KCNQ C-terminal domain-containing protein</fullName>
    </recommendedName>
</protein>
<dbReference type="EMBL" id="JAODUP010000847">
    <property type="protein sequence ID" value="KAK2143379.1"/>
    <property type="molecule type" value="Genomic_DNA"/>
</dbReference>
<dbReference type="InterPro" id="IPR003937">
    <property type="entry name" value="K_chnl_volt-dep_KCNQ"/>
</dbReference>
<feature type="compositionally biased region" description="Basic residues" evidence="8">
    <location>
        <begin position="1"/>
        <end position="14"/>
    </location>
</feature>
<keyword evidence="5" id="KW-0406">Ion transport</keyword>
<proteinExistence type="predicted"/>
<evidence type="ECO:0000256" key="4">
    <source>
        <dbReference type="ARBA" id="ARBA00022958"/>
    </source>
</evidence>
<sequence>MSRLSTRRRDRTHTHTGVTSQSPSAPRLHGSLRRTNSNSTHAADSEYGSNENIHRSHLSLSEIREGSSTSLTRRLTDYKDSEDDLDESEGLTQLTEVHKCAIRSLRKIKYFVARRKFKEAFRPYDVKDVIEQYSAGHIDMLTRVKNLQSRLDLILGKAGSKKVDVYESKISLASRIVKVERTVEDIETKLDVMLDMYKEDRRWQLELHQKWLEQEQQFHQQDEQQHQPEEHRDEQPKQQHQHQHHSQQRNQEYVALQEPPSYTSETCGIQLAGQIPAPLADVPRIPFRRRAATSALPSGRAHRPPPISMPQFRLRSILVDKQQSEPNTPVVRNPSRPMYRNLSDLGPRIRKRVTYRCASVSSDEDVIAPLPSVHRKLMLGHAHAPFEPDIFEVVVPECEQEMEPGTHLWNAGCGPPETGEESRIRPEAAEQHLAPPTQDDALQPSLDGANIQLIISTCSESAQLTDVDDTTFGHGAESDCVSGVDDQSSSSDLIAYPNGESEASTATEGMPSTGPNLGGDDSTDLLLDTDFLTLS</sequence>
<evidence type="ECO:0000256" key="8">
    <source>
        <dbReference type="SAM" id="MobiDB-lite"/>
    </source>
</evidence>
<comment type="caution">
    <text evidence="10">The sequence shown here is derived from an EMBL/GenBank/DDBJ whole genome shotgun (WGS) entry which is preliminary data.</text>
</comment>
<feature type="compositionally biased region" description="Basic and acidic residues" evidence="8">
    <location>
        <begin position="220"/>
        <end position="237"/>
    </location>
</feature>